<feature type="non-terminal residue" evidence="2">
    <location>
        <position position="1"/>
    </location>
</feature>
<sequence length="71" mass="8022">ANAQLLSALAMPYEKALSSHVTTYKALFDRVQFNLPTTKAAEEETTQRILHFNEGKDPSLAALMFQYGRYL</sequence>
<feature type="non-terminal residue" evidence="2">
    <location>
        <position position="71"/>
    </location>
</feature>
<dbReference type="Gene3D" id="2.70.98.50">
    <property type="entry name" value="putative glycoside hydrolase family protein from bacillus halodurans"/>
    <property type="match status" value="1"/>
</dbReference>
<dbReference type="EMBL" id="KF122099">
    <property type="protein sequence ID" value="AIA89393.1"/>
    <property type="molecule type" value="Genomic_DNA"/>
</dbReference>
<dbReference type="AlphaFoldDB" id="A0A060BYD1"/>
<feature type="domain" description="Glycosyl hydrolase family 95 catalytic" evidence="1">
    <location>
        <begin position="13"/>
        <end position="71"/>
    </location>
</feature>
<dbReference type="Pfam" id="PF22124">
    <property type="entry name" value="Glyco_hydro_95_cat"/>
    <property type="match status" value="1"/>
</dbReference>
<reference evidence="2" key="1">
    <citation type="journal article" date="2013" name="Environ. Microbiol.">
        <title>Seasonally variable intestinal metagenomes of the red palm weevil (Rhynchophorus ferrugineus).</title>
        <authorList>
            <person name="Jia S."/>
            <person name="Zhang X."/>
            <person name="Zhang G."/>
            <person name="Yin A."/>
            <person name="Zhang S."/>
            <person name="Li F."/>
            <person name="Wang L."/>
            <person name="Zhao D."/>
            <person name="Yun Q."/>
            <person name="Tala"/>
            <person name="Wang J."/>
            <person name="Sun G."/>
            <person name="Baabdullah M."/>
            <person name="Yu X."/>
            <person name="Hu S."/>
            <person name="Al-Mssallem I.S."/>
            <person name="Yu J."/>
        </authorList>
    </citation>
    <scope>NUCLEOTIDE SEQUENCE</scope>
</reference>
<protein>
    <submittedName>
        <fullName evidence="2">CAZy families CE6|GH95 protein</fullName>
    </submittedName>
</protein>
<organism evidence="2">
    <name type="scientific">uncultured organism</name>
    <dbReference type="NCBI Taxonomy" id="155900"/>
    <lineage>
        <taxon>unclassified sequences</taxon>
        <taxon>environmental samples</taxon>
    </lineage>
</organism>
<dbReference type="PANTHER" id="PTHR31084:SF0">
    <property type="entry name" value="ALPHA-L-FUCOSIDASE 2"/>
    <property type="match status" value="1"/>
</dbReference>
<dbReference type="InterPro" id="IPR054363">
    <property type="entry name" value="GH95_cat"/>
</dbReference>
<evidence type="ECO:0000259" key="1">
    <source>
        <dbReference type="Pfam" id="PF22124"/>
    </source>
</evidence>
<name>A0A060BYD1_9ZZZZ</name>
<accession>A0A060BYD1</accession>
<evidence type="ECO:0000313" key="2">
    <source>
        <dbReference type="EMBL" id="AIA89393.1"/>
    </source>
</evidence>
<dbReference type="GO" id="GO:0004560">
    <property type="term" value="F:alpha-L-fucosidase activity"/>
    <property type="evidence" value="ECO:0007669"/>
    <property type="project" value="TreeGrafter"/>
</dbReference>
<dbReference type="PANTHER" id="PTHR31084">
    <property type="entry name" value="ALPHA-L-FUCOSIDASE 2"/>
    <property type="match status" value="1"/>
</dbReference>
<proteinExistence type="predicted"/>